<reference evidence="2 3" key="1">
    <citation type="journal article" date="2025" name="Anaerobe">
        <title>Description of Anaerococcus kampingiae sp. nov., Anaerococcus groningensis sp. nov., Anaerococcus martiniensis sp. nov., and Anaerococcus cruorum sp. nov., isolated from human clinical specimens.</title>
        <authorList>
            <person name="Boiten K.E."/>
            <person name="Meijer J."/>
            <person name="van Wezel E.M."/>
            <person name="Veloo A.C.M."/>
        </authorList>
    </citation>
    <scope>NUCLEOTIDE SEQUENCE [LARGE SCALE GENOMIC DNA]</scope>
    <source>
        <strain evidence="2 3">ENR0874</strain>
    </source>
</reference>
<evidence type="ECO:0000313" key="3">
    <source>
        <dbReference type="Proteomes" id="UP001637994"/>
    </source>
</evidence>
<dbReference type="Proteomes" id="UP001637994">
    <property type="component" value="Unassembled WGS sequence"/>
</dbReference>
<comment type="caution">
    <text evidence="2">The sequence shown here is derived from an EMBL/GenBank/DDBJ whole genome shotgun (WGS) entry which is preliminary data.</text>
</comment>
<dbReference type="Gene3D" id="2.40.260.10">
    <property type="entry name" value="Sortase"/>
    <property type="match status" value="1"/>
</dbReference>
<dbReference type="InterPro" id="IPR023365">
    <property type="entry name" value="Sortase_dom-sf"/>
</dbReference>
<dbReference type="EMBL" id="JBGMEF010000026">
    <property type="protein sequence ID" value="MFO3667570.1"/>
    <property type="molecule type" value="Genomic_DNA"/>
</dbReference>
<evidence type="ECO:0000256" key="1">
    <source>
        <dbReference type="ARBA" id="ARBA00022801"/>
    </source>
</evidence>
<accession>A0ABW9MEH8</accession>
<dbReference type="InterPro" id="IPR005754">
    <property type="entry name" value="Sortase"/>
</dbReference>
<keyword evidence="3" id="KW-1185">Reference proteome</keyword>
<keyword evidence="1" id="KW-0378">Hydrolase</keyword>
<sequence>MKKNYSNFLWALAFILLFVFLYKNDRLTQEKIAYYQEENMRKFYSSKRIDMAREEEINNIVKKADEGRLLAFLKNKIKEESAAEATAGVNHVKDLQKKYPQVKGRIIVDGTSIDFPVVQGEDNEFYLDHDYDGSYYINGGVFIDHVHQGDFSDQNTVIYGHNVRIGYIFHDLDKFRDKNFIKKHSEIIIDTPVARRTFEVVCAMDVNVDADYRFNYYDDDEFEDYLKLIRKNNILENRPLPKKDDKLITLSTCSDIKDRYAIVAVEKKEAYVNKKNFNYWQGVHLLAKIPGQDISIY</sequence>
<protein>
    <submittedName>
        <fullName evidence="2">Class B sortase</fullName>
    </submittedName>
</protein>
<dbReference type="CDD" id="cd05826">
    <property type="entry name" value="Sortase_B"/>
    <property type="match status" value="1"/>
</dbReference>
<name>A0ABW9MEH8_9FIRM</name>
<evidence type="ECO:0000313" key="2">
    <source>
        <dbReference type="EMBL" id="MFO3667570.1"/>
    </source>
</evidence>
<organism evidence="2 3">
    <name type="scientific">Anaerococcus kampingae</name>
    <dbReference type="NCBI Taxonomy" id="3115614"/>
    <lineage>
        <taxon>Bacteria</taxon>
        <taxon>Bacillati</taxon>
        <taxon>Bacillota</taxon>
        <taxon>Tissierellia</taxon>
        <taxon>Tissierellales</taxon>
        <taxon>Peptoniphilaceae</taxon>
        <taxon>Anaerococcus</taxon>
    </lineage>
</organism>
<dbReference type="SUPFAM" id="SSF63817">
    <property type="entry name" value="Sortase"/>
    <property type="match status" value="1"/>
</dbReference>
<dbReference type="InterPro" id="IPR009835">
    <property type="entry name" value="SrtB"/>
</dbReference>
<gene>
    <name evidence="2" type="ORF">ACCQ42_07275</name>
</gene>
<proteinExistence type="predicted"/>
<dbReference type="RefSeq" id="WP_410035792.1">
    <property type="nucleotide sequence ID" value="NZ_JBGMEF010000026.1"/>
</dbReference>
<dbReference type="Pfam" id="PF04203">
    <property type="entry name" value="Sortase"/>
    <property type="match status" value="1"/>
</dbReference>